<reference evidence="6 7" key="1">
    <citation type="submission" date="2021-06" db="EMBL/GenBank/DDBJ databases">
        <title>Caerostris extrusa draft genome.</title>
        <authorList>
            <person name="Kono N."/>
            <person name="Arakawa K."/>
        </authorList>
    </citation>
    <scope>NUCLEOTIDE SEQUENCE [LARGE SCALE GENOMIC DNA]</scope>
</reference>
<evidence type="ECO:0000313" key="6">
    <source>
        <dbReference type="EMBL" id="GIY30262.1"/>
    </source>
</evidence>
<dbReference type="InterPro" id="IPR019184">
    <property type="entry name" value="Uncharacterised_TM-17"/>
</dbReference>
<comment type="caution">
    <text evidence="6">The sequence shown here is derived from an EMBL/GenBank/DDBJ whole genome shotgun (WGS) entry which is preliminary data.</text>
</comment>
<name>A0AAV4S9Q9_CAEEX</name>
<dbReference type="EMBL" id="BPLR01009200">
    <property type="protein sequence ID" value="GIY30262.1"/>
    <property type="molecule type" value="Genomic_DNA"/>
</dbReference>
<feature type="region of interest" description="Disordered" evidence="5">
    <location>
        <begin position="164"/>
        <end position="185"/>
    </location>
</feature>
<evidence type="ECO:0000313" key="7">
    <source>
        <dbReference type="Proteomes" id="UP001054945"/>
    </source>
</evidence>
<dbReference type="GO" id="GO:0035869">
    <property type="term" value="C:ciliary transition zone"/>
    <property type="evidence" value="ECO:0007669"/>
    <property type="project" value="TreeGrafter"/>
</dbReference>
<dbReference type="PANTHER" id="PTHR13531">
    <property type="entry name" value="GEO07735P1-RELATED-RELATED"/>
    <property type="match status" value="1"/>
</dbReference>
<dbReference type="Proteomes" id="UP001054945">
    <property type="component" value="Unassembled WGS sequence"/>
</dbReference>
<comment type="subcellular location">
    <subcellularLocation>
        <location evidence="1">Membrane</location>
        <topology evidence="1">Multi-pass membrane protein</topology>
    </subcellularLocation>
</comment>
<evidence type="ECO:0000256" key="3">
    <source>
        <dbReference type="ARBA" id="ARBA00022989"/>
    </source>
</evidence>
<accession>A0AAV4S9Q9</accession>
<gene>
    <name evidence="6" type="primary">Tmem17b</name>
    <name evidence="6" type="ORF">CEXT_430761</name>
</gene>
<sequence length="221" mass="25359">MDAMRSAAHKVTEVVFPGMKISYSHKFSRKSEEVLSSLPLQMCLYFNVNYSPLWILVRIGCLIYKVPELAGFWLLTLFLQFPLQCLCTFNTDFVILPWERMTDCIMMLFLVLEIGVLRLNAEADELLKQVHDKCDQLGIKILKIPNFDEFEAASARAVDNRPRREKELTEKITKKTPPSPKKETGALRKCPHLFPVLPLSIKPLTANTIRTKLSFAKTSLR</sequence>
<evidence type="ECO:0000256" key="2">
    <source>
        <dbReference type="ARBA" id="ARBA00022692"/>
    </source>
</evidence>
<dbReference type="GO" id="GO:1905515">
    <property type="term" value="P:non-motile cilium assembly"/>
    <property type="evidence" value="ECO:0007669"/>
    <property type="project" value="TreeGrafter"/>
</dbReference>
<keyword evidence="3" id="KW-1133">Transmembrane helix</keyword>
<proteinExistence type="predicted"/>
<keyword evidence="7" id="KW-1185">Reference proteome</keyword>
<dbReference type="PANTHER" id="PTHR13531:SF6">
    <property type="entry name" value="TMEM (HUMAN TRANSMEMBRANE PROTEIN) HOMOLOG"/>
    <property type="match status" value="1"/>
</dbReference>
<feature type="compositionally biased region" description="Basic and acidic residues" evidence="5">
    <location>
        <begin position="164"/>
        <end position="173"/>
    </location>
</feature>
<protein>
    <submittedName>
        <fullName evidence="6">Transmembrane protein 17B</fullName>
    </submittedName>
</protein>
<organism evidence="6 7">
    <name type="scientific">Caerostris extrusa</name>
    <name type="common">Bark spider</name>
    <name type="synonym">Caerostris bankana</name>
    <dbReference type="NCBI Taxonomy" id="172846"/>
    <lineage>
        <taxon>Eukaryota</taxon>
        <taxon>Metazoa</taxon>
        <taxon>Ecdysozoa</taxon>
        <taxon>Arthropoda</taxon>
        <taxon>Chelicerata</taxon>
        <taxon>Arachnida</taxon>
        <taxon>Araneae</taxon>
        <taxon>Araneomorphae</taxon>
        <taxon>Entelegynae</taxon>
        <taxon>Araneoidea</taxon>
        <taxon>Araneidae</taxon>
        <taxon>Caerostris</taxon>
    </lineage>
</organism>
<dbReference type="GO" id="GO:0016020">
    <property type="term" value="C:membrane"/>
    <property type="evidence" value="ECO:0007669"/>
    <property type="project" value="UniProtKB-SubCell"/>
</dbReference>
<keyword evidence="4" id="KW-0472">Membrane</keyword>
<evidence type="ECO:0000256" key="5">
    <source>
        <dbReference type="SAM" id="MobiDB-lite"/>
    </source>
</evidence>
<evidence type="ECO:0000256" key="4">
    <source>
        <dbReference type="ARBA" id="ARBA00023136"/>
    </source>
</evidence>
<dbReference type="AlphaFoldDB" id="A0AAV4S9Q9"/>
<evidence type="ECO:0000256" key="1">
    <source>
        <dbReference type="ARBA" id="ARBA00004141"/>
    </source>
</evidence>
<keyword evidence="2 6" id="KW-0812">Transmembrane</keyword>